<dbReference type="Gene3D" id="1.10.10.10">
    <property type="entry name" value="Winged helix-like DNA-binding domain superfamily/Winged helix DNA-binding domain"/>
    <property type="match status" value="1"/>
</dbReference>
<dbReference type="Pfam" id="PF03466">
    <property type="entry name" value="LysR_substrate"/>
    <property type="match status" value="1"/>
</dbReference>
<evidence type="ECO:0000256" key="3">
    <source>
        <dbReference type="ARBA" id="ARBA00023125"/>
    </source>
</evidence>
<proteinExistence type="inferred from homology"/>
<dbReference type="SUPFAM" id="SSF46785">
    <property type="entry name" value="Winged helix' DNA-binding domain"/>
    <property type="match status" value="1"/>
</dbReference>
<dbReference type="Pfam" id="PF00126">
    <property type="entry name" value="HTH_1"/>
    <property type="match status" value="1"/>
</dbReference>
<accession>A0A2S2DKT8</accession>
<dbReference type="OrthoDB" id="9786526at2"/>
<dbReference type="InterPro" id="IPR058163">
    <property type="entry name" value="LysR-type_TF_proteobact-type"/>
</dbReference>
<dbReference type="CDD" id="cd08422">
    <property type="entry name" value="PBP2_CrgA_like"/>
    <property type="match status" value="1"/>
</dbReference>
<sequence length="309" mass="33655">MDDLKPYAVFAETVSGGSMSAAARRLGMSPSAVSQTIRALERQAGVMLLHRSTRKLTLTEAGARCYPHCLRLLAAANAASDSLLHARDAPSGELRVAAPVGFGLHIAPALAPVLAAWPQLRLRLLVDDAMIDLIDERIDIALRAGRLPDSGWIARRLCQFDVVICAAPAYIERHGMPDTPQALQDHHWLGSMRQATEPKGDEEAPSMELDLRQGEQRERMRVSVRIVSNNQLSLQQMCEQGMGLALLGHADVHPALERGLLVRVLPHWQLPALPVAAMTPRRDGDPAKVRLALDALQRHFAALPGARPA</sequence>
<feature type="domain" description="HTH lysR-type" evidence="5">
    <location>
        <begin position="1"/>
        <end position="59"/>
    </location>
</feature>
<dbReference type="GO" id="GO:0006351">
    <property type="term" value="P:DNA-templated transcription"/>
    <property type="evidence" value="ECO:0007669"/>
    <property type="project" value="TreeGrafter"/>
</dbReference>
<dbReference type="EMBL" id="CP029343">
    <property type="protein sequence ID" value="AWL05921.1"/>
    <property type="molecule type" value="Genomic_DNA"/>
</dbReference>
<evidence type="ECO:0000313" key="6">
    <source>
        <dbReference type="EMBL" id="AWL05921.1"/>
    </source>
</evidence>
<evidence type="ECO:0000313" key="7">
    <source>
        <dbReference type="Proteomes" id="UP000245820"/>
    </source>
</evidence>
<dbReference type="PROSITE" id="PS50931">
    <property type="entry name" value="HTH_LYSR"/>
    <property type="match status" value="1"/>
</dbReference>
<dbReference type="RefSeq" id="WP_109346248.1">
    <property type="nucleotide sequence ID" value="NZ_CP029343.1"/>
</dbReference>
<dbReference type="SUPFAM" id="SSF53850">
    <property type="entry name" value="Periplasmic binding protein-like II"/>
    <property type="match status" value="1"/>
</dbReference>
<dbReference type="InterPro" id="IPR036390">
    <property type="entry name" value="WH_DNA-bd_sf"/>
</dbReference>
<dbReference type="GO" id="GO:0003700">
    <property type="term" value="F:DNA-binding transcription factor activity"/>
    <property type="evidence" value="ECO:0007669"/>
    <property type="project" value="InterPro"/>
</dbReference>
<dbReference type="Gene3D" id="3.40.190.290">
    <property type="match status" value="1"/>
</dbReference>
<dbReference type="FunFam" id="1.10.10.10:FF:000001">
    <property type="entry name" value="LysR family transcriptional regulator"/>
    <property type="match status" value="1"/>
</dbReference>
<dbReference type="PANTHER" id="PTHR30537:SF30">
    <property type="entry name" value="TRANSCRIPTIONAL REGULATOR-RELATED"/>
    <property type="match status" value="1"/>
</dbReference>
<dbReference type="Proteomes" id="UP000245820">
    <property type="component" value="Chromosome"/>
</dbReference>
<evidence type="ECO:0000256" key="1">
    <source>
        <dbReference type="ARBA" id="ARBA00009437"/>
    </source>
</evidence>
<protein>
    <submittedName>
        <fullName evidence="6">LysR family transcriptional regulator</fullName>
    </submittedName>
</protein>
<evidence type="ECO:0000259" key="5">
    <source>
        <dbReference type="PROSITE" id="PS50931"/>
    </source>
</evidence>
<dbReference type="KEGG" id="mtim:DIR46_16790"/>
<evidence type="ECO:0000256" key="2">
    <source>
        <dbReference type="ARBA" id="ARBA00023015"/>
    </source>
</evidence>
<keyword evidence="4" id="KW-0804">Transcription</keyword>
<dbReference type="InterPro" id="IPR005119">
    <property type="entry name" value="LysR_subst-bd"/>
</dbReference>
<comment type="similarity">
    <text evidence="1">Belongs to the LysR transcriptional regulatory family.</text>
</comment>
<organism evidence="6 7">
    <name type="scientific">Massilia oculi</name>
    <dbReference type="NCBI Taxonomy" id="945844"/>
    <lineage>
        <taxon>Bacteria</taxon>
        <taxon>Pseudomonadati</taxon>
        <taxon>Pseudomonadota</taxon>
        <taxon>Betaproteobacteria</taxon>
        <taxon>Burkholderiales</taxon>
        <taxon>Oxalobacteraceae</taxon>
        <taxon>Telluria group</taxon>
        <taxon>Massilia</taxon>
    </lineage>
</organism>
<name>A0A2S2DKT8_9BURK</name>
<dbReference type="GO" id="GO:0043565">
    <property type="term" value="F:sequence-specific DNA binding"/>
    <property type="evidence" value="ECO:0007669"/>
    <property type="project" value="TreeGrafter"/>
</dbReference>
<evidence type="ECO:0000256" key="4">
    <source>
        <dbReference type="ARBA" id="ARBA00023163"/>
    </source>
</evidence>
<dbReference type="InterPro" id="IPR000847">
    <property type="entry name" value="LysR_HTH_N"/>
</dbReference>
<dbReference type="PANTHER" id="PTHR30537">
    <property type="entry name" value="HTH-TYPE TRANSCRIPTIONAL REGULATOR"/>
    <property type="match status" value="1"/>
</dbReference>
<gene>
    <name evidence="6" type="ORF">DIR46_16790</name>
</gene>
<keyword evidence="3" id="KW-0238">DNA-binding</keyword>
<keyword evidence="2" id="KW-0805">Transcription regulation</keyword>
<dbReference type="AlphaFoldDB" id="A0A2S2DKT8"/>
<keyword evidence="7" id="KW-1185">Reference proteome</keyword>
<reference evidence="6 7" key="1">
    <citation type="submission" date="2018-05" db="EMBL/GenBank/DDBJ databases">
        <title>Complete genome sequence of Massilia oculi sp. nov. CCUG 43427T (=DSM 26321T), the type strain of M. oculi, and comparison with genome sequences of other Massilia strains.</title>
        <authorList>
            <person name="Zhu B."/>
        </authorList>
    </citation>
    <scope>NUCLEOTIDE SEQUENCE [LARGE SCALE GENOMIC DNA]</scope>
    <source>
        <strain evidence="6 7">CCUG 43427</strain>
    </source>
</reference>
<dbReference type="InterPro" id="IPR036388">
    <property type="entry name" value="WH-like_DNA-bd_sf"/>
</dbReference>